<feature type="compositionally biased region" description="Basic and acidic residues" evidence="3">
    <location>
        <begin position="45"/>
        <end position="55"/>
    </location>
</feature>
<evidence type="ECO:0008006" key="5">
    <source>
        <dbReference type="Google" id="ProtNLM"/>
    </source>
</evidence>
<dbReference type="PROSITE" id="PS51375">
    <property type="entry name" value="PPR"/>
    <property type="match status" value="2"/>
</dbReference>
<dbReference type="Gene3D" id="1.25.40.10">
    <property type="entry name" value="Tetratricopeptide repeat domain"/>
    <property type="match status" value="2"/>
</dbReference>
<name>A0A7S3XF76_9CHLO</name>
<reference evidence="4" key="1">
    <citation type="submission" date="2021-01" db="EMBL/GenBank/DDBJ databases">
        <authorList>
            <person name="Corre E."/>
            <person name="Pelletier E."/>
            <person name="Niang G."/>
            <person name="Scheremetjew M."/>
            <person name="Finn R."/>
            <person name="Kale V."/>
            <person name="Holt S."/>
            <person name="Cochrane G."/>
            <person name="Meng A."/>
            <person name="Brown T."/>
            <person name="Cohen L."/>
        </authorList>
    </citation>
    <scope>NUCLEOTIDE SEQUENCE</scope>
    <source>
        <strain evidence="4">CCMP1897</strain>
    </source>
</reference>
<dbReference type="Pfam" id="PF13812">
    <property type="entry name" value="PPR_3"/>
    <property type="match status" value="1"/>
</dbReference>
<accession>A0A7S3XF76</accession>
<dbReference type="AlphaFoldDB" id="A0A7S3XF76"/>
<dbReference type="InterPro" id="IPR002885">
    <property type="entry name" value="PPR_rpt"/>
</dbReference>
<proteinExistence type="predicted"/>
<dbReference type="Pfam" id="PF01535">
    <property type="entry name" value="PPR"/>
    <property type="match status" value="3"/>
</dbReference>
<dbReference type="InterPro" id="IPR044781">
    <property type="entry name" value="At5g10690-like"/>
</dbReference>
<dbReference type="PANTHER" id="PTHR47581:SF2">
    <property type="entry name" value="OS09G0431600 PROTEIN"/>
    <property type="match status" value="1"/>
</dbReference>
<organism evidence="4">
    <name type="scientific">Picocystis salinarum</name>
    <dbReference type="NCBI Taxonomy" id="88271"/>
    <lineage>
        <taxon>Eukaryota</taxon>
        <taxon>Viridiplantae</taxon>
        <taxon>Chlorophyta</taxon>
        <taxon>Picocystophyceae</taxon>
        <taxon>Picocystales</taxon>
        <taxon>Picocystaceae</taxon>
        <taxon>Picocystis</taxon>
    </lineage>
</organism>
<evidence type="ECO:0000256" key="3">
    <source>
        <dbReference type="SAM" id="MobiDB-lite"/>
    </source>
</evidence>
<dbReference type="PANTHER" id="PTHR47581">
    <property type="entry name" value="OS09G0431600 PROTEIN"/>
    <property type="match status" value="1"/>
</dbReference>
<evidence type="ECO:0000313" key="4">
    <source>
        <dbReference type="EMBL" id="CAE0610205.1"/>
    </source>
</evidence>
<feature type="repeat" description="PPR" evidence="2">
    <location>
        <begin position="271"/>
        <end position="306"/>
    </location>
</feature>
<evidence type="ECO:0000256" key="2">
    <source>
        <dbReference type="PROSITE-ProRule" id="PRU00708"/>
    </source>
</evidence>
<evidence type="ECO:0000256" key="1">
    <source>
        <dbReference type="ARBA" id="ARBA00022737"/>
    </source>
</evidence>
<dbReference type="InterPro" id="IPR011990">
    <property type="entry name" value="TPR-like_helical_dom_sf"/>
</dbReference>
<dbReference type="EMBL" id="HBIS01004432">
    <property type="protein sequence ID" value="CAE0610205.1"/>
    <property type="molecule type" value="Transcribed_RNA"/>
</dbReference>
<keyword evidence="1" id="KW-0677">Repeat</keyword>
<protein>
    <recommendedName>
        <fullName evidence="5">Pentacotripeptide-repeat region of PRORP domain-containing protein</fullName>
    </recommendedName>
</protein>
<sequence>MRALARCSRGWERPCSSGRIERHHANRKARLPFHLKTQASSSTKRQLESDLEEGKEHDGLYLKQEDLEDKERLLEKYVRSMRRNGQRRNTDGVVRDLRTLQSLGVVLDKEHFNVALEAFANAKDAERCEELFRLMLRKGGSGVDERSCTTVVRCLGKSGKLNSAFELVDELENKRVYDYPKSFQKSHVLGSMGLASPRSVLDALLDACAEQGELMRARAVMRRMRSRMLGGFHGWKRREFNLLIKAAARSRDPTAAFLAAGEMRTHGISPDACTYNTLLHAVSRGAGGYREGRALLVEMRSRAVLAKNHRLLPDALSYTCLLACLISDESMEDRFEILAQLEEEMCEDVELRLDAVARAAVIDACLALGRADAGLSYLNKYVGWGQNVRGHAYMALMRNFASNKDAEMVCDLKERMRKEAQGKIRRSQIEEAEKLLEEAATSMD</sequence>
<feature type="repeat" description="PPR" evidence="2">
    <location>
        <begin position="144"/>
        <end position="178"/>
    </location>
</feature>
<gene>
    <name evidence="4" type="ORF">PSAL00342_LOCUS4028</name>
</gene>
<feature type="region of interest" description="Disordered" evidence="3">
    <location>
        <begin position="34"/>
        <end position="55"/>
    </location>
</feature>
<dbReference type="NCBIfam" id="TIGR00756">
    <property type="entry name" value="PPR"/>
    <property type="match status" value="1"/>
</dbReference>